<reference evidence="2 3" key="1">
    <citation type="journal article" date="2017" name="Nat. Ecol. Evol.">
        <title>Scallop genome provides insights into evolution of bilaterian karyotype and development.</title>
        <authorList>
            <person name="Wang S."/>
            <person name="Zhang J."/>
            <person name="Jiao W."/>
            <person name="Li J."/>
            <person name="Xun X."/>
            <person name="Sun Y."/>
            <person name="Guo X."/>
            <person name="Huan P."/>
            <person name="Dong B."/>
            <person name="Zhang L."/>
            <person name="Hu X."/>
            <person name="Sun X."/>
            <person name="Wang J."/>
            <person name="Zhao C."/>
            <person name="Wang Y."/>
            <person name="Wang D."/>
            <person name="Huang X."/>
            <person name="Wang R."/>
            <person name="Lv J."/>
            <person name="Li Y."/>
            <person name="Zhang Z."/>
            <person name="Liu B."/>
            <person name="Lu W."/>
            <person name="Hui Y."/>
            <person name="Liang J."/>
            <person name="Zhou Z."/>
            <person name="Hou R."/>
            <person name="Li X."/>
            <person name="Liu Y."/>
            <person name="Li H."/>
            <person name="Ning X."/>
            <person name="Lin Y."/>
            <person name="Zhao L."/>
            <person name="Xing Q."/>
            <person name="Dou J."/>
            <person name="Li Y."/>
            <person name="Mao J."/>
            <person name="Guo H."/>
            <person name="Dou H."/>
            <person name="Li T."/>
            <person name="Mu C."/>
            <person name="Jiang W."/>
            <person name="Fu Q."/>
            <person name="Fu X."/>
            <person name="Miao Y."/>
            <person name="Liu J."/>
            <person name="Yu Q."/>
            <person name="Li R."/>
            <person name="Liao H."/>
            <person name="Li X."/>
            <person name="Kong Y."/>
            <person name="Jiang Z."/>
            <person name="Chourrout D."/>
            <person name="Li R."/>
            <person name="Bao Z."/>
        </authorList>
    </citation>
    <scope>NUCLEOTIDE SEQUENCE [LARGE SCALE GENOMIC DNA]</scope>
    <source>
        <strain evidence="2 3">PY_sf001</strain>
    </source>
</reference>
<name>A0A210QSS9_MIZYE</name>
<dbReference type="Pfam" id="PF10154">
    <property type="entry name" value="Fy-3"/>
    <property type="match status" value="1"/>
</dbReference>
<dbReference type="OrthoDB" id="415359at2759"/>
<feature type="region of interest" description="Disordered" evidence="1">
    <location>
        <begin position="373"/>
        <end position="405"/>
    </location>
</feature>
<accession>A0A210QSS9</accession>
<organism evidence="2 3">
    <name type="scientific">Mizuhopecten yessoensis</name>
    <name type="common">Japanese scallop</name>
    <name type="synonym">Patinopecten yessoensis</name>
    <dbReference type="NCBI Taxonomy" id="6573"/>
    <lineage>
        <taxon>Eukaryota</taxon>
        <taxon>Metazoa</taxon>
        <taxon>Spiralia</taxon>
        <taxon>Lophotrochozoa</taxon>
        <taxon>Mollusca</taxon>
        <taxon>Bivalvia</taxon>
        <taxon>Autobranchia</taxon>
        <taxon>Pteriomorphia</taxon>
        <taxon>Pectinida</taxon>
        <taxon>Pectinoidea</taxon>
        <taxon>Pectinidae</taxon>
        <taxon>Mizuhopecten</taxon>
    </lineage>
</organism>
<dbReference type="PANTHER" id="PTHR16525:SF0">
    <property type="entry name" value="PROTEIN C12ORF4"/>
    <property type="match status" value="1"/>
</dbReference>
<dbReference type="AlphaFoldDB" id="A0A210QSS9"/>
<keyword evidence="3" id="KW-1185">Reference proteome</keyword>
<proteinExistence type="predicted"/>
<dbReference type="PANTHER" id="PTHR16525">
    <property type="entry name" value="PROTEIN C12ORF4"/>
    <property type="match status" value="1"/>
</dbReference>
<dbReference type="GO" id="GO:0005737">
    <property type="term" value="C:cytoplasm"/>
    <property type="evidence" value="ECO:0007669"/>
    <property type="project" value="TreeGrafter"/>
</dbReference>
<evidence type="ECO:0000256" key="1">
    <source>
        <dbReference type="SAM" id="MobiDB-lite"/>
    </source>
</evidence>
<dbReference type="STRING" id="6573.A0A210QSS9"/>
<sequence length="557" mass="63777">MPATVKKEFEFEFRSKEHKSRLTIPITIPLSQTSIKEFVGRLITAHDLPCYVEKDLQTKLHAFVTKESNSLFDEHAEEVIARVRKDPKVVDDLVQKWSQAYTQEVKTYAKPEEASQEQQFSEVYHSLIHSPALDTLLNLEHTYSLTVEDLILQRDKDLEHLEERQQKEMEQALKEVGKTYTDDQISQLAQRHLESVQLIENKWNSELNNLKDIQKHEFRDWIIKVHEDTQIPAKSPSYIGRVRAMSNTLPEAEEEERSSATTRLEESFTVHLGAQMKTTHNLRLLCTDVLDLCRHKTHTVGGLVIPQPQRLQTAMSLYSNNLCGLILMVDNRLNSYTGIKRDFAKVCEQSTDFHFPSLDQQFSNVDKEMAKSNALRAQKTTTEDGDKISIKSSSSSSSGDNQLDKGNRIQVGDFYITKHSNLSEVHSVFHLVIDDSIRSIDISSRHPVILSIRNIIKLCFRSDITTLTIPLLLSHEMSEEMTIQWCQRRAELMFKCVKGFMMEMVTYGGQNSRTIQFLVPCGLSEEMFANISNLLTTIFRLSNPVVVRSSQASNAGR</sequence>
<protein>
    <submittedName>
        <fullName evidence="2">Uncharacterized protein C12orf4</fullName>
    </submittedName>
</protein>
<evidence type="ECO:0000313" key="2">
    <source>
        <dbReference type="EMBL" id="OWF51817.1"/>
    </source>
</evidence>
<dbReference type="EMBL" id="NEDP02002059">
    <property type="protein sequence ID" value="OWF51817.1"/>
    <property type="molecule type" value="Genomic_DNA"/>
</dbReference>
<comment type="caution">
    <text evidence="2">The sequence shown here is derived from an EMBL/GenBank/DDBJ whole genome shotgun (WGS) entry which is preliminary data.</text>
</comment>
<dbReference type="Proteomes" id="UP000242188">
    <property type="component" value="Unassembled WGS sequence"/>
</dbReference>
<evidence type="ECO:0000313" key="3">
    <source>
        <dbReference type="Proteomes" id="UP000242188"/>
    </source>
</evidence>
<gene>
    <name evidence="2" type="ORF">KP79_PYT05627</name>
</gene>
<dbReference type="InterPro" id="IPR019311">
    <property type="entry name" value="Fy-3"/>
</dbReference>